<gene>
    <name evidence="5" type="ORF">SFRICE_004157</name>
</gene>
<accession>A0A2H1V6J2</accession>
<keyword evidence="2" id="KW-0964">Secreted</keyword>
<feature type="domain" description="Single" evidence="4">
    <location>
        <begin position="37"/>
        <end position="103"/>
    </location>
</feature>
<feature type="chain" id="PRO_5013735964" evidence="3">
    <location>
        <begin position="18"/>
        <end position="110"/>
    </location>
</feature>
<reference evidence="5" key="1">
    <citation type="submission" date="2016-07" db="EMBL/GenBank/DDBJ databases">
        <authorList>
            <person name="Bretaudeau A."/>
        </authorList>
    </citation>
    <scope>NUCLEOTIDE SEQUENCE</scope>
    <source>
        <strain evidence="5">Rice</strain>
        <tissue evidence="5">Whole body</tissue>
    </source>
</reference>
<evidence type="ECO:0000256" key="2">
    <source>
        <dbReference type="ARBA" id="ARBA00022525"/>
    </source>
</evidence>
<evidence type="ECO:0000256" key="3">
    <source>
        <dbReference type="SAM" id="SignalP"/>
    </source>
</evidence>
<dbReference type="SMART" id="SM01318">
    <property type="entry name" value="SVWC"/>
    <property type="match status" value="1"/>
</dbReference>
<comment type="subcellular location">
    <subcellularLocation>
        <location evidence="1">Secreted</location>
    </subcellularLocation>
</comment>
<dbReference type="InterPro" id="IPR029277">
    <property type="entry name" value="SVWC_dom"/>
</dbReference>
<organism evidence="5">
    <name type="scientific">Spodoptera frugiperda</name>
    <name type="common">Fall armyworm</name>
    <dbReference type="NCBI Taxonomy" id="7108"/>
    <lineage>
        <taxon>Eukaryota</taxon>
        <taxon>Metazoa</taxon>
        <taxon>Ecdysozoa</taxon>
        <taxon>Arthropoda</taxon>
        <taxon>Hexapoda</taxon>
        <taxon>Insecta</taxon>
        <taxon>Pterygota</taxon>
        <taxon>Neoptera</taxon>
        <taxon>Endopterygota</taxon>
        <taxon>Lepidoptera</taxon>
        <taxon>Glossata</taxon>
        <taxon>Ditrysia</taxon>
        <taxon>Noctuoidea</taxon>
        <taxon>Noctuidae</taxon>
        <taxon>Amphipyrinae</taxon>
        <taxon>Spodoptera</taxon>
    </lineage>
</organism>
<evidence type="ECO:0000313" key="5">
    <source>
        <dbReference type="EMBL" id="SOQ36470.1"/>
    </source>
</evidence>
<dbReference type="PANTHER" id="PTHR39957:SF1">
    <property type="entry name" value="AT09846P1-RELATED"/>
    <property type="match status" value="1"/>
</dbReference>
<protein>
    <submittedName>
        <fullName evidence="5">SFRICE_004157</fullName>
    </submittedName>
</protein>
<evidence type="ECO:0000256" key="1">
    <source>
        <dbReference type="ARBA" id="ARBA00004613"/>
    </source>
</evidence>
<dbReference type="PANTHER" id="PTHR39957">
    <property type="entry name" value="AT09846P1-RELATED"/>
    <property type="match status" value="1"/>
</dbReference>
<dbReference type="InterPro" id="IPR053308">
    <property type="entry name" value="Vago-like"/>
</dbReference>
<dbReference type="EMBL" id="ODYU01000947">
    <property type="protein sequence ID" value="SOQ36470.1"/>
    <property type="molecule type" value="Genomic_DNA"/>
</dbReference>
<keyword evidence="3" id="KW-0732">Signal</keyword>
<evidence type="ECO:0000259" key="4">
    <source>
        <dbReference type="SMART" id="SM01318"/>
    </source>
</evidence>
<sequence>MVSKIFIVALIVGTVSAATSRAKLPEKPSELAHKEGCYIKQINDVIPFGKTISPLGACTRISCGSTMINYATCGIVATDDPKCHVTEKDLSKPYPDCCPTVECDVDNNLV</sequence>
<name>A0A2H1V6J2_SPOFR</name>
<feature type="signal peptide" evidence="3">
    <location>
        <begin position="1"/>
        <end position="17"/>
    </location>
</feature>
<dbReference type="GO" id="GO:0005576">
    <property type="term" value="C:extracellular region"/>
    <property type="evidence" value="ECO:0007669"/>
    <property type="project" value="UniProtKB-SubCell"/>
</dbReference>
<proteinExistence type="predicted"/>
<dbReference type="AlphaFoldDB" id="A0A2H1V6J2"/>
<dbReference type="Pfam" id="PF15430">
    <property type="entry name" value="SVWC"/>
    <property type="match status" value="1"/>
</dbReference>